<organism evidence="2 3">
    <name type="scientific">Mangrovibacter plantisponsor</name>
    <dbReference type="NCBI Taxonomy" id="451513"/>
    <lineage>
        <taxon>Bacteria</taxon>
        <taxon>Pseudomonadati</taxon>
        <taxon>Pseudomonadota</taxon>
        <taxon>Gammaproteobacteria</taxon>
        <taxon>Enterobacterales</taxon>
        <taxon>Enterobacteriaceae</taxon>
        <taxon>Mangrovibacter</taxon>
    </lineage>
</organism>
<feature type="transmembrane region" description="Helical" evidence="1">
    <location>
        <begin position="6"/>
        <end position="23"/>
    </location>
</feature>
<keyword evidence="3" id="KW-1185">Reference proteome</keyword>
<keyword evidence="1" id="KW-0472">Membrane</keyword>
<gene>
    <name evidence="2" type="ORF">DES37_11487</name>
</gene>
<comment type="caution">
    <text evidence="2">The sequence shown here is derived from an EMBL/GenBank/DDBJ whole genome shotgun (WGS) entry which is preliminary data.</text>
</comment>
<proteinExistence type="predicted"/>
<accession>A0A317PZ60</accession>
<name>A0A317PZ60_9ENTR</name>
<keyword evidence="1" id="KW-1133">Transmembrane helix</keyword>
<evidence type="ECO:0000313" key="2">
    <source>
        <dbReference type="EMBL" id="PWW04991.1"/>
    </source>
</evidence>
<reference evidence="2 3" key="1">
    <citation type="submission" date="2018-05" db="EMBL/GenBank/DDBJ databases">
        <title>Genomic Encyclopedia of Type Strains, Phase IV (KMG-IV): sequencing the most valuable type-strain genomes for metagenomic binning, comparative biology and taxonomic classification.</title>
        <authorList>
            <person name="Goeker M."/>
        </authorList>
    </citation>
    <scope>NUCLEOTIDE SEQUENCE [LARGE SCALE GENOMIC DNA]</scope>
    <source>
        <strain evidence="2 3">DSM 19579</strain>
    </source>
</reference>
<dbReference type="Proteomes" id="UP000246744">
    <property type="component" value="Unassembled WGS sequence"/>
</dbReference>
<dbReference type="AlphaFoldDB" id="A0A317PZ60"/>
<keyword evidence="1" id="KW-0812">Transmembrane</keyword>
<evidence type="ECO:0000313" key="3">
    <source>
        <dbReference type="Proteomes" id="UP000246744"/>
    </source>
</evidence>
<sequence length="87" mass="10335">MEWIIALVAGVLLPICFFLYTTIRDRRRDMIINENRFASIESRLTLQEQKLEIMVKDIHKIEKVLSEMTEMKISIAKIITILEERNK</sequence>
<dbReference type="RefSeq" id="WP_110027554.1">
    <property type="nucleotide sequence ID" value="NZ_QGTS01000014.1"/>
</dbReference>
<protein>
    <submittedName>
        <fullName evidence="2">Uncharacterized protein</fullName>
    </submittedName>
</protein>
<dbReference type="EMBL" id="QGTS01000014">
    <property type="protein sequence ID" value="PWW04991.1"/>
    <property type="molecule type" value="Genomic_DNA"/>
</dbReference>
<evidence type="ECO:0000256" key="1">
    <source>
        <dbReference type="SAM" id="Phobius"/>
    </source>
</evidence>